<evidence type="ECO:0000313" key="2">
    <source>
        <dbReference type="Proteomes" id="UP001189429"/>
    </source>
</evidence>
<gene>
    <name evidence="1" type="ORF">PCOR1329_LOCUS9929</name>
</gene>
<protein>
    <recommendedName>
        <fullName evidence="3">DNA (cytosine-5-)-methyltransferase</fullName>
    </recommendedName>
</protein>
<name>A0ABN9QCC9_9DINO</name>
<sequence length="183" mass="21187">HRERIYIMGRKIDQFSRSVPLTDAETIQIAKKKLRDFLDVDEPPYDEEQLSENQMAALQWCRERVEERRDECPEWTVAVFDLSRAPGRVYKPTCRLDDKVMTLTTRNGRCIWIQGVSKKLPSFDRFLLPKERAALQGIEPWIVDRLPGLCSQYTATGNAMSLPRVGLCLACMLEDIQHPGTYK</sequence>
<organism evidence="1 2">
    <name type="scientific">Prorocentrum cordatum</name>
    <dbReference type="NCBI Taxonomy" id="2364126"/>
    <lineage>
        <taxon>Eukaryota</taxon>
        <taxon>Sar</taxon>
        <taxon>Alveolata</taxon>
        <taxon>Dinophyceae</taxon>
        <taxon>Prorocentrales</taxon>
        <taxon>Prorocentraceae</taxon>
        <taxon>Prorocentrum</taxon>
    </lineage>
</organism>
<dbReference type="SUPFAM" id="SSF53335">
    <property type="entry name" value="S-adenosyl-L-methionine-dependent methyltransferases"/>
    <property type="match status" value="1"/>
</dbReference>
<evidence type="ECO:0000313" key="1">
    <source>
        <dbReference type="EMBL" id="CAK0802392.1"/>
    </source>
</evidence>
<accession>A0ABN9QCC9</accession>
<dbReference type="Gene3D" id="3.90.120.10">
    <property type="entry name" value="DNA Methylase, subunit A, domain 2"/>
    <property type="match status" value="1"/>
</dbReference>
<dbReference type="InterPro" id="IPR029063">
    <property type="entry name" value="SAM-dependent_MTases_sf"/>
</dbReference>
<comment type="caution">
    <text evidence="1">The sequence shown here is derived from an EMBL/GenBank/DDBJ whole genome shotgun (WGS) entry which is preliminary data.</text>
</comment>
<feature type="non-terminal residue" evidence="1">
    <location>
        <position position="1"/>
    </location>
</feature>
<proteinExistence type="predicted"/>
<keyword evidence="2" id="KW-1185">Reference proteome</keyword>
<evidence type="ECO:0008006" key="3">
    <source>
        <dbReference type="Google" id="ProtNLM"/>
    </source>
</evidence>
<dbReference type="Proteomes" id="UP001189429">
    <property type="component" value="Unassembled WGS sequence"/>
</dbReference>
<dbReference type="EMBL" id="CAUYUJ010002788">
    <property type="protein sequence ID" value="CAK0802392.1"/>
    <property type="molecule type" value="Genomic_DNA"/>
</dbReference>
<reference evidence="1" key="1">
    <citation type="submission" date="2023-10" db="EMBL/GenBank/DDBJ databases">
        <authorList>
            <person name="Chen Y."/>
            <person name="Shah S."/>
            <person name="Dougan E. K."/>
            <person name="Thang M."/>
            <person name="Chan C."/>
        </authorList>
    </citation>
    <scope>NUCLEOTIDE SEQUENCE [LARGE SCALE GENOMIC DNA]</scope>
</reference>
<dbReference type="Gene3D" id="3.40.50.150">
    <property type="entry name" value="Vaccinia Virus protein VP39"/>
    <property type="match status" value="1"/>
</dbReference>